<comment type="caution">
    <text evidence="1">The sequence shown here is derived from an EMBL/GenBank/DDBJ whole genome shotgun (WGS) entry which is preliminary data.</text>
</comment>
<proteinExistence type="predicted"/>
<dbReference type="Proteomes" id="UP000244722">
    <property type="component" value="Unassembled WGS sequence"/>
</dbReference>
<evidence type="ECO:0000313" key="2">
    <source>
        <dbReference type="Proteomes" id="UP000244722"/>
    </source>
</evidence>
<evidence type="ECO:0000313" key="1">
    <source>
        <dbReference type="EMBL" id="PUU74024.1"/>
    </source>
</evidence>
<protein>
    <submittedName>
        <fullName evidence="1">Uncharacterized protein</fullName>
    </submittedName>
</protein>
<keyword evidence="2" id="KW-1185">Reference proteome</keyword>
<name>A0A2T6ZF36_TUBBO</name>
<accession>A0A2T6ZF36</accession>
<dbReference type="AlphaFoldDB" id="A0A2T6ZF36"/>
<gene>
    <name evidence="1" type="ORF">B9Z19DRAFT_490592</name>
</gene>
<organism evidence="1 2">
    <name type="scientific">Tuber borchii</name>
    <name type="common">White truffle</name>
    <dbReference type="NCBI Taxonomy" id="42251"/>
    <lineage>
        <taxon>Eukaryota</taxon>
        <taxon>Fungi</taxon>
        <taxon>Dikarya</taxon>
        <taxon>Ascomycota</taxon>
        <taxon>Pezizomycotina</taxon>
        <taxon>Pezizomycetes</taxon>
        <taxon>Pezizales</taxon>
        <taxon>Tuberaceae</taxon>
        <taxon>Tuber</taxon>
    </lineage>
</organism>
<dbReference type="EMBL" id="NESQ01000327">
    <property type="protein sequence ID" value="PUU74024.1"/>
    <property type="molecule type" value="Genomic_DNA"/>
</dbReference>
<sequence>MARGSLHNFWSRDFLNGTLLVSPPRLARYGNKRIFMVASPPGITCRVETISTVQVARPKLPAIIGPKGISRTLLHTVLNSVVNGNARTIRECGRNTRALAAPTACRQATLESGLKSPTQQRRSILKTTRAYEIPVYRFMSGLNSVLHPSVLIPIDIPTIAAAKHVSLPTPVSDGP</sequence>
<reference evidence="1 2" key="1">
    <citation type="submission" date="2017-04" db="EMBL/GenBank/DDBJ databases">
        <title>Draft genome sequence of Tuber borchii Vittad., a whitish edible truffle.</title>
        <authorList>
            <consortium name="DOE Joint Genome Institute"/>
            <person name="Murat C."/>
            <person name="Kuo A."/>
            <person name="Barry K.W."/>
            <person name="Clum A."/>
            <person name="Dockter R.B."/>
            <person name="Fauchery L."/>
            <person name="Iotti M."/>
            <person name="Kohler A."/>
            <person name="Labutti K."/>
            <person name="Lindquist E.A."/>
            <person name="Lipzen A."/>
            <person name="Ohm R.A."/>
            <person name="Wang M."/>
            <person name="Grigoriev I.V."/>
            <person name="Zambonelli A."/>
            <person name="Martin F.M."/>
        </authorList>
    </citation>
    <scope>NUCLEOTIDE SEQUENCE [LARGE SCALE GENOMIC DNA]</scope>
    <source>
        <strain evidence="1 2">Tbo3840</strain>
    </source>
</reference>